<protein>
    <submittedName>
        <fullName evidence="1">Four helix bundle protein</fullName>
    </submittedName>
</protein>
<dbReference type="PANTHER" id="PTHR38471:SF2">
    <property type="entry name" value="FOUR HELIX BUNDLE PROTEIN"/>
    <property type="match status" value="1"/>
</dbReference>
<gene>
    <name evidence="1" type="ORF">SAMN04515668_2563</name>
</gene>
<dbReference type="SUPFAM" id="SSF158446">
    <property type="entry name" value="IVS-encoded protein-like"/>
    <property type="match status" value="1"/>
</dbReference>
<keyword evidence="2" id="KW-1185">Reference proteome</keyword>
<dbReference type="STRING" id="1227077.SAMN04515668_2563"/>
<evidence type="ECO:0000313" key="1">
    <source>
        <dbReference type="EMBL" id="SFQ49561.1"/>
    </source>
</evidence>
<dbReference type="InterPro" id="IPR012657">
    <property type="entry name" value="23S_rRNA-intervening_sequence"/>
</dbReference>
<sequence length="126" mass="14199">MIGGRENVLYDKVYAFALRIIKAYRFLTGEQKEYILSKQLLRCGTSIGANIAEANSAISNADFSAKMSIAYKESLETKYWLNLLHDSDYIPSKNFESILAEADELSKMLFTTIRSSRSLNNRAAIS</sequence>
<dbReference type="AlphaFoldDB" id="A0A1I5YZD8"/>
<dbReference type="RefSeq" id="WP_092673598.1">
    <property type="nucleotide sequence ID" value="NZ_FOXS01000003.1"/>
</dbReference>
<dbReference type="NCBIfam" id="TIGR02436">
    <property type="entry name" value="four helix bundle protein"/>
    <property type="match status" value="1"/>
</dbReference>
<dbReference type="PANTHER" id="PTHR38471">
    <property type="entry name" value="FOUR HELIX BUNDLE PROTEIN"/>
    <property type="match status" value="1"/>
</dbReference>
<organism evidence="1 2">
    <name type="scientific">Hymenobacter arizonensis</name>
    <name type="common">Siccationidurans arizonensis</name>
    <dbReference type="NCBI Taxonomy" id="1227077"/>
    <lineage>
        <taxon>Bacteria</taxon>
        <taxon>Pseudomonadati</taxon>
        <taxon>Bacteroidota</taxon>
        <taxon>Cytophagia</taxon>
        <taxon>Cytophagales</taxon>
        <taxon>Hymenobacteraceae</taxon>
        <taxon>Hymenobacter</taxon>
    </lineage>
</organism>
<reference evidence="2" key="1">
    <citation type="submission" date="2016-10" db="EMBL/GenBank/DDBJ databases">
        <authorList>
            <person name="Varghese N."/>
            <person name="Submissions S."/>
        </authorList>
    </citation>
    <scope>NUCLEOTIDE SEQUENCE [LARGE SCALE GENOMIC DNA]</scope>
    <source>
        <strain evidence="2">OR362-8,ATCC BAA-1266,JCM 13504</strain>
    </source>
</reference>
<dbReference type="OrthoDB" id="285993at2"/>
<dbReference type="InterPro" id="IPR036583">
    <property type="entry name" value="23S_rRNA_IVS_sf"/>
</dbReference>
<proteinExistence type="predicted"/>
<dbReference type="Gene3D" id="1.20.1440.60">
    <property type="entry name" value="23S rRNA-intervening sequence"/>
    <property type="match status" value="1"/>
</dbReference>
<name>A0A1I5YZD8_HYMAR</name>
<dbReference type="Pfam" id="PF05635">
    <property type="entry name" value="23S_rRNA_IVP"/>
    <property type="match status" value="1"/>
</dbReference>
<accession>A0A1I5YZD8</accession>
<dbReference type="EMBL" id="FOXS01000003">
    <property type="protein sequence ID" value="SFQ49561.1"/>
    <property type="molecule type" value="Genomic_DNA"/>
</dbReference>
<dbReference type="PIRSF" id="PIRSF035652">
    <property type="entry name" value="CHP02436"/>
    <property type="match status" value="1"/>
</dbReference>
<dbReference type="Proteomes" id="UP000199029">
    <property type="component" value="Unassembled WGS sequence"/>
</dbReference>
<evidence type="ECO:0000313" key="2">
    <source>
        <dbReference type="Proteomes" id="UP000199029"/>
    </source>
</evidence>